<dbReference type="WBParaSite" id="nRc.2.0.1.t41977-RA">
    <property type="protein sequence ID" value="nRc.2.0.1.t41977-RA"/>
    <property type="gene ID" value="nRc.2.0.1.g41977"/>
</dbReference>
<accession>A0A915KV14</accession>
<organism evidence="1 2">
    <name type="scientific">Romanomermis culicivorax</name>
    <name type="common">Nematode worm</name>
    <dbReference type="NCBI Taxonomy" id="13658"/>
    <lineage>
        <taxon>Eukaryota</taxon>
        <taxon>Metazoa</taxon>
        <taxon>Ecdysozoa</taxon>
        <taxon>Nematoda</taxon>
        <taxon>Enoplea</taxon>
        <taxon>Dorylaimia</taxon>
        <taxon>Mermithida</taxon>
        <taxon>Mermithoidea</taxon>
        <taxon>Mermithidae</taxon>
        <taxon>Romanomermis</taxon>
    </lineage>
</organism>
<protein>
    <submittedName>
        <fullName evidence="2">Uncharacterized protein</fullName>
    </submittedName>
</protein>
<dbReference type="AlphaFoldDB" id="A0A915KV14"/>
<proteinExistence type="predicted"/>
<reference evidence="2" key="1">
    <citation type="submission" date="2022-11" db="UniProtKB">
        <authorList>
            <consortium name="WormBaseParasite"/>
        </authorList>
    </citation>
    <scope>IDENTIFICATION</scope>
</reference>
<name>A0A915KV14_ROMCU</name>
<keyword evidence="1" id="KW-1185">Reference proteome</keyword>
<evidence type="ECO:0000313" key="1">
    <source>
        <dbReference type="Proteomes" id="UP000887565"/>
    </source>
</evidence>
<dbReference type="Proteomes" id="UP000887565">
    <property type="component" value="Unplaced"/>
</dbReference>
<evidence type="ECO:0000313" key="2">
    <source>
        <dbReference type="WBParaSite" id="nRc.2.0.1.t41977-RA"/>
    </source>
</evidence>
<sequence length="204" mass="22183">QPTCFEVFDCDVLDCDVLDCDVFDEPIFPNTLSFFVERRSFSSRVTFNEAPIGPKLRLKLGFGFLNDDCAFETSPIFDDIFLKLDGGAAKITKTYSYFQGGTARQPAPRGERASRYSDCAMQIKSAIHKTPLRPGISWSIEPMPDGNLLSLFLDLDLAAASFAKSVNKKSGSAAAAATVAVTGCFDSSDGCFFVILTALLSIIQ</sequence>